<feature type="compositionally biased region" description="Basic and acidic residues" evidence="1">
    <location>
        <begin position="471"/>
        <end position="480"/>
    </location>
</feature>
<feature type="compositionally biased region" description="Low complexity" evidence="1">
    <location>
        <begin position="580"/>
        <end position="595"/>
    </location>
</feature>
<feature type="compositionally biased region" description="Polar residues" evidence="1">
    <location>
        <begin position="320"/>
        <end position="330"/>
    </location>
</feature>
<name>A0A1J9QLY4_9EURO</name>
<feature type="compositionally biased region" description="Low complexity" evidence="1">
    <location>
        <begin position="145"/>
        <end position="155"/>
    </location>
</feature>
<feature type="region of interest" description="Disordered" evidence="1">
    <location>
        <begin position="1"/>
        <end position="677"/>
    </location>
</feature>
<reference evidence="2 3" key="1">
    <citation type="submission" date="2015-07" db="EMBL/GenBank/DDBJ databases">
        <title>Emmonsia species relationships and genome sequence.</title>
        <authorList>
            <consortium name="The Broad Institute Genomics Platform"/>
            <person name="Cuomo C.A."/>
            <person name="Munoz J.F."/>
            <person name="Imamovic A."/>
            <person name="Priest M.E."/>
            <person name="Young S."/>
            <person name="Clay O.K."/>
            <person name="McEwen J.G."/>
        </authorList>
    </citation>
    <scope>NUCLEOTIDE SEQUENCE [LARGE SCALE GENOMIC DNA]</scope>
    <source>
        <strain evidence="2 3">UAMH 9510</strain>
    </source>
</reference>
<dbReference type="AlphaFoldDB" id="A0A1J9QLY4"/>
<dbReference type="OrthoDB" id="3600083at2759"/>
<feature type="compositionally biased region" description="Polar residues" evidence="1">
    <location>
        <begin position="384"/>
        <end position="435"/>
    </location>
</feature>
<feature type="compositionally biased region" description="Basic and acidic residues" evidence="1">
    <location>
        <begin position="202"/>
        <end position="222"/>
    </location>
</feature>
<keyword evidence="3" id="KW-1185">Reference proteome</keyword>
<accession>A0A1J9QLY4</accession>
<organism evidence="2 3">
    <name type="scientific">Emergomyces pasteurianus Ep9510</name>
    <dbReference type="NCBI Taxonomy" id="1447872"/>
    <lineage>
        <taxon>Eukaryota</taxon>
        <taxon>Fungi</taxon>
        <taxon>Dikarya</taxon>
        <taxon>Ascomycota</taxon>
        <taxon>Pezizomycotina</taxon>
        <taxon>Eurotiomycetes</taxon>
        <taxon>Eurotiomycetidae</taxon>
        <taxon>Onygenales</taxon>
        <taxon>Ajellomycetaceae</taxon>
        <taxon>Emergomyces</taxon>
    </lineage>
</organism>
<sequence>MSDSRAQTGVRSLLARFENNNNNNASTSPPSRGRSPIDHDRPSSVRPLSKVRASFVAVERTGQSGSAPMWGLRKASDLDSNNTNNSNGSNGSTNNSPGKLTRTMSGGVDDVGSPLERSVTMSSNDSADKGPMLGRSLASSPPDHNNINTNNASRNNDAHLGSGNINRTWAAKLPTRLTDSPTPGKQSTSGDTLMAASVATEGKPESRKIESKGGSQEDRPQVKDIAPIAATRMNGKSTDKTANKKLKSSMNPSIRPANIVVGNDANATSKKSSTKDQKSPLPRTPRTPTTVNPSAKPTPKETDRPRATTTKQPVRAAAGKTTTKPQSSVPTRDKVTKPPSENPPNNNRPRTRSPTRPVRLPNSMIAPTASSAAKLNLDGRPASQAGTRTSNLTRKPSSLRSDRNTASSRATGPAATSTAQKQSTRASSLAPQQNTAHERPRSRVSNIGGTRPADESFLARMMRPTASSASKMHEKIEIKSPPRGSRPPKARRKSGESTSSHVSMTASTPPSSKKSVVKPSQALSSNGDVEPSKHPEPYGAQAQVQAQTEVTATAAAEVEIATQEPEPEPALESEAEAEPEQPTIAEPEPAAAEPVTEPEPAHSEAAFIETATAEPAAPVHLSEPEHEPEPVVSEPIAPNPATTELSLAPLPEITEVSIVEEDPTKAPLTEGTEQVEL</sequence>
<feature type="compositionally biased region" description="Acidic residues" evidence="1">
    <location>
        <begin position="565"/>
        <end position="579"/>
    </location>
</feature>
<feature type="compositionally biased region" description="Low complexity" evidence="1">
    <location>
        <begin position="343"/>
        <end position="357"/>
    </location>
</feature>
<gene>
    <name evidence="2" type="ORF">AJ78_03593</name>
</gene>
<feature type="compositionally biased region" description="Polar residues" evidence="1">
    <location>
        <begin position="177"/>
        <end position="191"/>
    </location>
</feature>
<evidence type="ECO:0000313" key="2">
    <source>
        <dbReference type="EMBL" id="OJD16213.1"/>
    </source>
</evidence>
<dbReference type="EMBL" id="LGRN01000118">
    <property type="protein sequence ID" value="OJD16213.1"/>
    <property type="molecule type" value="Genomic_DNA"/>
</dbReference>
<comment type="caution">
    <text evidence="2">The sequence shown here is derived from an EMBL/GenBank/DDBJ whole genome shotgun (WGS) entry which is preliminary data.</text>
</comment>
<feature type="compositionally biased region" description="Low complexity" evidence="1">
    <location>
        <begin position="509"/>
        <end position="520"/>
    </location>
</feature>
<dbReference type="VEuPathDB" id="FungiDB:AJ78_03593"/>
<feature type="compositionally biased region" description="Low complexity" evidence="1">
    <location>
        <begin position="279"/>
        <end position="290"/>
    </location>
</feature>
<feature type="compositionally biased region" description="Polar residues" evidence="1">
    <location>
        <begin position="1"/>
        <end position="10"/>
    </location>
</feature>
<feature type="compositionally biased region" description="Low complexity" evidence="1">
    <location>
        <begin position="80"/>
        <end position="96"/>
    </location>
</feature>
<protein>
    <submittedName>
        <fullName evidence="2">Uncharacterized protein</fullName>
    </submittedName>
</protein>
<dbReference type="Proteomes" id="UP000182235">
    <property type="component" value="Unassembled WGS sequence"/>
</dbReference>
<proteinExistence type="predicted"/>
<evidence type="ECO:0000313" key="3">
    <source>
        <dbReference type="Proteomes" id="UP000182235"/>
    </source>
</evidence>
<feature type="compositionally biased region" description="Polar residues" evidence="1">
    <location>
        <begin position="496"/>
        <end position="508"/>
    </location>
</feature>
<evidence type="ECO:0000256" key="1">
    <source>
        <dbReference type="SAM" id="MobiDB-lite"/>
    </source>
</evidence>
<feature type="compositionally biased region" description="Low complexity" evidence="1">
    <location>
        <begin position="540"/>
        <end position="564"/>
    </location>
</feature>
<dbReference type="STRING" id="1447872.A0A1J9QLY4"/>